<proteinExistence type="predicted"/>
<accession>A0A2T0JXZ8</accession>
<evidence type="ECO:0000313" key="1">
    <source>
        <dbReference type="EMBL" id="PRX13332.1"/>
    </source>
</evidence>
<dbReference type="OrthoDB" id="3281078at2"/>
<evidence type="ECO:0000313" key="2">
    <source>
        <dbReference type="Proteomes" id="UP000239415"/>
    </source>
</evidence>
<sequence>MPEAILLDDKDRWIAGEAGIAVFADRLILDARPPIDDVTLEAVAARCAGPLPEALIALWRTTFGGRIDYQLDGQVSFTELFFPGSDGYNDLWGWIEHETGSGTVRFLPFGGFEYLDRLYVDTADGPGHGGVVYWQQGLPPGWELSEGDRADAMAADVRELFGQLALEDDPWESGDADAGAEMRDAVDELAEREPRVAGKLRELVRATVLDWRSALTAGTIADRPRLRRLALDRAAAAGDRDLLERLATAGCDLAEPVRGGLTPIDIALVNRRLDAAVRLLERRVPVTNTLRTGAHAVTADLARTLLARGALVTADAVGGAIDNEDPEVLRLLADRLPSSAEMRAHVPRLRMLAAQAAHAADRSGDGRMRDRATVLRELAAMITAGAGS</sequence>
<dbReference type="SUPFAM" id="SSF48403">
    <property type="entry name" value="Ankyrin repeat"/>
    <property type="match status" value="1"/>
</dbReference>
<protein>
    <submittedName>
        <fullName evidence="1">Uncharacterized protein</fullName>
    </submittedName>
</protein>
<reference evidence="1 2" key="1">
    <citation type="submission" date="2018-03" db="EMBL/GenBank/DDBJ databases">
        <title>Genomic Encyclopedia of Archaeal and Bacterial Type Strains, Phase II (KMG-II): from individual species to whole genera.</title>
        <authorList>
            <person name="Goeker M."/>
        </authorList>
    </citation>
    <scope>NUCLEOTIDE SEQUENCE [LARGE SCALE GENOMIC DNA]</scope>
    <source>
        <strain evidence="1 2">DSM 43146</strain>
    </source>
</reference>
<name>A0A2T0JXZ8_9ACTN</name>
<dbReference type="Proteomes" id="UP000239415">
    <property type="component" value="Unassembled WGS sequence"/>
</dbReference>
<gene>
    <name evidence="1" type="ORF">CLV67_12544</name>
</gene>
<dbReference type="AlphaFoldDB" id="A0A2T0JXZ8"/>
<dbReference type="Gene3D" id="1.25.40.20">
    <property type="entry name" value="Ankyrin repeat-containing domain"/>
    <property type="match status" value="1"/>
</dbReference>
<comment type="caution">
    <text evidence="1">The sequence shown here is derived from an EMBL/GenBank/DDBJ whole genome shotgun (WGS) entry which is preliminary data.</text>
</comment>
<keyword evidence="2" id="KW-1185">Reference proteome</keyword>
<dbReference type="InterPro" id="IPR036770">
    <property type="entry name" value="Ankyrin_rpt-contain_sf"/>
</dbReference>
<dbReference type="EMBL" id="PVMZ01000025">
    <property type="protein sequence ID" value="PRX13332.1"/>
    <property type="molecule type" value="Genomic_DNA"/>
</dbReference>
<dbReference type="RefSeq" id="WP_146169513.1">
    <property type="nucleotide sequence ID" value="NZ_BOMO01000127.1"/>
</dbReference>
<organism evidence="1 2">
    <name type="scientific">Actinoplanes italicus</name>
    <dbReference type="NCBI Taxonomy" id="113567"/>
    <lineage>
        <taxon>Bacteria</taxon>
        <taxon>Bacillati</taxon>
        <taxon>Actinomycetota</taxon>
        <taxon>Actinomycetes</taxon>
        <taxon>Micromonosporales</taxon>
        <taxon>Micromonosporaceae</taxon>
        <taxon>Actinoplanes</taxon>
    </lineage>
</organism>